<dbReference type="Gene3D" id="3.40.50.150">
    <property type="entry name" value="Vaccinia Virus protein VP39"/>
    <property type="match status" value="1"/>
</dbReference>
<evidence type="ECO:0000259" key="5">
    <source>
        <dbReference type="Pfam" id="PF13847"/>
    </source>
</evidence>
<dbReference type="GO" id="GO:0032259">
    <property type="term" value="P:methylation"/>
    <property type="evidence" value="ECO:0007669"/>
    <property type="project" value="UniProtKB-KW"/>
</dbReference>
<dbReference type="CDD" id="cd02440">
    <property type="entry name" value="AdoMet_MTases"/>
    <property type="match status" value="1"/>
</dbReference>
<dbReference type="Proteomes" id="UP000660262">
    <property type="component" value="Unassembled WGS sequence"/>
</dbReference>
<evidence type="ECO:0000256" key="2">
    <source>
        <dbReference type="ARBA" id="ARBA00022603"/>
    </source>
</evidence>
<dbReference type="Pfam" id="PF13847">
    <property type="entry name" value="Methyltransf_31"/>
    <property type="match status" value="1"/>
</dbReference>
<dbReference type="OrthoDB" id="66144at2759"/>
<gene>
    <name evidence="6" type="ORF">PPROV_000151700</name>
</gene>
<evidence type="ECO:0000256" key="1">
    <source>
        <dbReference type="ARBA" id="ARBA00010633"/>
    </source>
</evidence>
<dbReference type="PANTHER" id="PTHR13610:SF11">
    <property type="entry name" value="METHYLTRANSFERASE DOMAIN-CONTAINING PROTEIN"/>
    <property type="match status" value="1"/>
</dbReference>
<dbReference type="GO" id="GO:1905706">
    <property type="term" value="P:regulation of mitochondrial ATP synthesis coupled proton transport"/>
    <property type="evidence" value="ECO:0007669"/>
    <property type="project" value="TreeGrafter"/>
</dbReference>
<dbReference type="Gene3D" id="2.60.120.620">
    <property type="entry name" value="q2cbj1_9rhob like domain"/>
    <property type="match status" value="1"/>
</dbReference>
<evidence type="ECO:0000256" key="4">
    <source>
        <dbReference type="ARBA" id="ARBA00022691"/>
    </source>
</evidence>
<dbReference type="InterPro" id="IPR029063">
    <property type="entry name" value="SAM-dependent_MTases_sf"/>
</dbReference>
<sequence length="506" mass="55739">MSSQDLLLQSYVLDAAAQKRRAERAHLQNSDSGPLALSPFVPCCAPRIPVFVAATRIQPGDCIWDVGCGDGRVVIEAARRHRYARFVGVDIDAEAVEKARRDAKCAGVEDVCTFLVGDAVQLFKLGLRVACARPSEFVIEEQFASNLPRPDALMLFVTGHMLTTLSPLLHAEWRTGGMRIVTCVESLDACVDYRVDLFDDSNSQLEWPVSRASWHASKQHEVYVVPPAGVTVEAWEAARFAGGHVDSTINLDIGIQPSPHIEIWPQTVQDSYSAAHFERSDDDAMARRKEADNAPVVRIQHLLTSEDIAKIETFVQERAEVQRGIADHTDAAVSAALFDNNAECACSLVEDAFHGSSDATHAVLHLQRGGAPALERFDEACPGIRAKLMAALYGADVWRACFCRATDLRSFEYHHYTPGGSVADNQHRDDGSCLTISCLLQAASCGGELHTFHSDAWRCHDDLKAGDAVVFLSDKRHNVSCVEAGERHSIVMEVWENEANEWNRHK</sequence>
<dbReference type="EMBL" id="BNJQ01000004">
    <property type="protein sequence ID" value="GHP02762.1"/>
    <property type="molecule type" value="Genomic_DNA"/>
</dbReference>
<dbReference type="GO" id="GO:0005739">
    <property type="term" value="C:mitochondrion"/>
    <property type="evidence" value="ECO:0007669"/>
    <property type="project" value="TreeGrafter"/>
</dbReference>
<proteinExistence type="inferred from homology"/>
<organism evidence="6 7">
    <name type="scientific">Pycnococcus provasolii</name>
    <dbReference type="NCBI Taxonomy" id="41880"/>
    <lineage>
        <taxon>Eukaryota</taxon>
        <taxon>Viridiplantae</taxon>
        <taxon>Chlorophyta</taxon>
        <taxon>Pseudoscourfieldiophyceae</taxon>
        <taxon>Pseudoscourfieldiales</taxon>
        <taxon>Pycnococcaceae</taxon>
        <taxon>Pycnococcus</taxon>
    </lineage>
</organism>
<comment type="caution">
    <text evidence="6">The sequence shown here is derived from an EMBL/GenBank/DDBJ whole genome shotgun (WGS) entry which is preliminary data.</text>
</comment>
<dbReference type="SUPFAM" id="SSF53335">
    <property type="entry name" value="S-adenosyl-L-methionine-dependent methyltransferases"/>
    <property type="match status" value="1"/>
</dbReference>
<feature type="domain" description="Methyltransferase" evidence="5">
    <location>
        <begin position="63"/>
        <end position="122"/>
    </location>
</feature>
<accession>A0A830H857</accession>
<dbReference type="PANTHER" id="PTHR13610">
    <property type="entry name" value="METHYLTRANSFERASE DOMAIN-CONTAINING PROTEIN"/>
    <property type="match status" value="1"/>
</dbReference>
<evidence type="ECO:0000256" key="3">
    <source>
        <dbReference type="ARBA" id="ARBA00022679"/>
    </source>
</evidence>
<keyword evidence="4" id="KW-0949">S-adenosyl-L-methionine</keyword>
<evidence type="ECO:0000313" key="6">
    <source>
        <dbReference type="EMBL" id="GHP02762.1"/>
    </source>
</evidence>
<keyword evidence="3" id="KW-0808">Transferase</keyword>
<dbReference type="AlphaFoldDB" id="A0A830H857"/>
<name>A0A830H857_9CHLO</name>
<reference evidence="6" key="1">
    <citation type="submission" date="2020-10" db="EMBL/GenBank/DDBJ databases">
        <title>Unveiling of a novel bifunctional photoreceptor, Dualchrome1, isolated from a cosmopolitan green alga.</title>
        <authorList>
            <person name="Suzuki S."/>
            <person name="Kawachi M."/>
        </authorList>
    </citation>
    <scope>NUCLEOTIDE SEQUENCE</scope>
    <source>
        <strain evidence="6">NIES 2893</strain>
    </source>
</reference>
<evidence type="ECO:0000313" key="7">
    <source>
        <dbReference type="Proteomes" id="UP000660262"/>
    </source>
</evidence>
<dbReference type="InterPro" id="IPR025714">
    <property type="entry name" value="Methyltranfer_dom"/>
</dbReference>
<dbReference type="InterPro" id="IPR026170">
    <property type="entry name" value="FAM173A/B"/>
</dbReference>
<keyword evidence="7" id="KW-1185">Reference proteome</keyword>
<protein>
    <recommendedName>
        <fullName evidence="5">Methyltransferase domain-containing protein</fullName>
    </recommendedName>
</protein>
<dbReference type="GO" id="GO:0016279">
    <property type="term" value="F:protein-lysine N-methyltransferase activity"/>
    <property type="evidence" value="ECO:0007669"/>
    <property type="project" value="InterPro"/>
</dbReference>
<keyword evidence="2" id="KW-0489">Methyltransferase</keyword>
<comment type="similarity">
    <text evidence="1">Belongs to the ANT/ATPSC lysine N-methyltransferase family.</text>
</comment>